<dbReference type="PANTHER" id="PTHR43394:SF11">
    <property type="entry name" value="ATP-BINDING CASSETTE TRANSPORTER"/>
    <property type="match status" value="1"/>
</dbReference>
<dbReference type="GeneID" id="83177419"/>
<evidence type="ECO:0000256" key="5">
    <source>
        <dbReference type="ARBA" id="ARBA00022737"/>
    </source>
</evidence>
<dbReference type="InterPro" id="IPR011527">
    <property type="entry name" value="ABC1_TM_dom"/>
</dbReference>
<accession>A0A9W9TBS8</accession>
<feature type="domain" description="ABC transmembrane type-1" evidence="12">
    <location>
        <begin position="702"/>
        <end position="989"/>
    </location>
</feature>
<evidence type="ECO:0000259" key="11">
    <source>
        <dbReference type="PROSITE" id="PS50893"/>
    </source>
</evidence>
<dbReference type="SUPFAM" id="SSF90123">
    <property type="entry name" value="ABC transporter transmembrane region"/>
    <property type="match status" value="2"/>
</dbReference>
<dbReference type="SUPFAM" id="SSF52540">
    <property type="entry name" value="P-loop containing nucleoside triphosphate hydrolases"/>
    <property type="match status" value="2"/>
</dbReference>
<dbReference type="GO" id="GO:0016887">
    <property type="term" value="F:ATP hydrolysis activity"/>
    <property type="evidence" value="ECO:0007669"/>
    <property type="project" value="InterPro"/>
</dbReference>
<evidence type="ECO:0000256" key="6">
    <source>
        <dbReference type="ARBA" id="ARBA00022741"/>
    </source>
</evidence>
<feature type="domain" description="ABC transporter" evidence="11">
    <location>
        <begin position="389"/>
        <end position="633"/>
    </location>
</feature>
<feature type="domain" description="ABC transmembrane type-1" evidence="12">
    <location>
        <begin position="119"/>
        <end position="354"/>
    </location>
</feature>
<dbReference type="GO" id="GO:0005743">
    <property type="term" value="C:mitochondrial inner membrane"/>
    <property type="evidence" value="ECO:0007669"/>
    <property type="project" value="TreeGrafter"/>
</dbReference>
<dbReference type="GO" id="GO:0090374">
    <property type="term" value="P:oligopeptide export from mitochondrion"/>
    <property type="evidence" value="ECO:0007669"/>
    <property type="project" value="TreeGrafter"/>
</dbReference>
<dbReference type="InterPro" id="IPR036640">
    <property type="entry name" value="ABC1_TM_sf"/>
</dbReference>
<sequence>MGASSVKSLQSTGHDARALDEEEARLLRAQIQLPSSSAGYGSIFRFRTKIDTLVLIMSAAAAAVAGAALPLMTVGASSRAAILVVMGSLTGQFANNLNDSSSLSAFSHSTRRLTLDLPGIGSFLATSVSSFGFTITGESIMKRLRRTYLSAVLRQNIAFFDSTGPGEVTARISNDMNLIQDGISQKVGLLITGVSGFFAAIIVALVRDWRLGLVMVCLPVVVLLIMGGLGSRMKAYQESSNNAYAHSGSFAEEVISSIRTVTAYGSQERFQAKYDESLREATALDFKAKVTMGILMALMFMVMLWGYALAFWQGNRFLQQGYSNISQIMTVLLASGMAGAMLGHAAPFIAAIAQAAAAANRIFATIERESPIDPLARSGRRCESVKGDIDFRHIKFIYPSRTNHVVFENFNLHIAAGKMTAIVGPSGSGKTSLFSLMERLYDPVQGQILLDGMPIGDLDVHSLRSQIGLVAQDNFLFNTSVYNNIMYGLGSQANELDDEKLMALVVKAAKTAQAHEFVSALPQGYHTRVGERGSTLSGGQRQRIAIARAVVSNPPILLLDEATAALDTKSENAVQAALYAAAKGRTTIVIAHRLSTIKKADTIVVIECGTIIEQGTHEELLSKQSTYANLVVTQQLRREEEMMETQESHDWAETDVMRMAMMDRQVSKRSGGGSRFEESRSSVWKLMKVVWSINTPERKFLVVGILCSLFAGPGYPVQAIFFGNAIISIVDPQLSTGHHTVNFWALMLLLLGLFMLVVYFVQGLCFAIAGSKLGSRARVLAFASILRQDMLFFDAKENSSGSLAAFLAVEASKLTGISGTTLGAILNSAMTLVAAVAVACPFGWKLGLVATSTVPILLACGFLRLWIVTQMERHVKRDTEAAATACEAVSAIRTVAALTMEEVIINQYEHKLDVEHQINQRYDLFSSLVFAATQSFSLFIAAFIFWYGGMRLIGSGEYNVQQFFICFIAIVWGAQAAGTIFSFAPDIAGAKEAAARLDTLLSRQPTIDAFTAEGDAVGDMTGDLVVEQVDFNFTSRPDCQILHQVSFSAPSGNFVALVGASGSGKTTVLNLIERFYDVVGGYITVDNKDIRQYRLSALRKRMAMVEQDSTLVGGNIRDCILGDTEDISDEEIMTACQDANIHDFVLSLPDGLRTDVGARGSRVSGGQKQRIALAKALLRNPKILLLDEATSALDAESERIVQGALDAAAKGRTTIAVAHRLSSIAHADCIYVFDKGRIVESGKHEELIKDRGKYWELVRLQDLGK</sequence>
<keyword evidence="6" id="KW-0547">Nucleotide-binding</keyword>
<evidence type="ECO:0000259" key="12">
    <source>
        <dbReference type="PROSITE" id="PS50929"/>
    </source>
</evidence>
<dbReference type="InterPro" id="IPR017871">
    <property type="entry name" value="ABC_transporter-like_CS"/>
</dbReference>
<feature type="transmembrane region" description="Helical" evidence="10">
    <location>
        <begin position="332"/>
        <end position="353"/>
    </location>
</feature>
<reference evidence="13" key="1">
    <citation type="submission" date="2022-12" db="EMBL/GenBank/DDBJ databases">
        <authorList>
            <person name="Petersen C."/>
        </authorList>
    </citation>
    <scope>NUCLEOTIDE SEQUENCE</scope>
    <source>
        <strain evidence="13">IBT 15544</strain>
    </source>
</reference>
<evidence type="ECO:0000256" key="9">
    <source>
        <dbReference type="ARBA" id="ARBA00023136"/>
    </source>
</evidence>
<evidence type="ECO:0000256" key="3">
    <source>
        <dbReference type="ARBA" id="ARBA00022448"/>
    </source>
</evidence>
<dbReference type="GO" id="GO:0015421">
    <property type="term" value="F:ABC-type oligopeptide transporter activity"/>
    <property type="evidence" value="ECO:0007669"/>
    <property type="project" value="TreeGrafter"/>
</dbReference>
<dbReference type="PROSITE" id="PS50893">
    <property type="entry name" value="ABC_TRANSPORTER_2"/>
    <property type="match status" value="2"/>
</dbReference>
<dbReference type="CDD" id="cd18577">
    <property type="entry name" value="ABC_6TM_Pgp_ABCB1_D1_like"/>
    <property type="match status" value="1"/>
</dbReference>
<dbReference type="PROSITE" id="PS50929">
    <property type="entry name" value="ABC_TM1F"/>
    <property type="match status" value="2"/>
</dbReference>
<dbReference type="AlphaFoldDB" id="A0A9W9TBS8"/>
<comment type="caution">
    <text evidence="13">The sequence shown here is derived from an EMBL/GenBank/DDBJ whole genome shotgun (WGS) entry which is preliminary data.</text>
</comment>
<dbReference type="GO" id="GO:0005524">
    <property type="term" value="F:ATP binding"/>
    <property type="evidence" value="ECO:0007669"/>
    <property type="project" value="UniProtKB-KW"/>
</dbReference>
<dbReference type="InterPro" id="IPR003593">
    <property type="entry name" value="AAA+_ATPase"/>
</dbReference>
<feature type="transmembrane region" description="Helical" evidence="10">
    <location>
        <begin position="294"/>
        <end position="312"/>
    </location>
</feature>
<evidence type="ECO:0000313" key="14">
    <source>
        <dbReference type="Proteomes" id="UP001150904"/>
    </source>
</evidence>
<keyword evidence="5" id="KW-0677">Repeat</keyword>
<dbReference type="OrthoDB" id="6500128at2759"/>
<feature type="transmembrane region" description="Helical" evidence="10">
    <location>
        <begin position="187"/>
        <end position="206"/>
    </location>
</feature>
<dbReference type="RefSeq" id="XP_058312462.1">
    <property type="nucleotide sequence ID" value="XM_058450118.1"/>
</dbReference>
<dbReference type="EMBL" id="JAPQKR010000005">
    <property type="protein sequence ID" value="KAJ5216649.1"/>
    <property type="molecule type" value="Genomic_DNA"/>
</dbReference>
<evidence type="ECO:0000256" key="10">
    <source>
        <dbReference type="SAM" id="Phobius"/>
    </source>
</evidence>
<keyword evidence="14" id="KW-1185">Reference proteome</keyword>
<feature type="transmembrane region" description="Helical" evidence="10">
    <location>
        <begin position="212"/>
        <end position="230"/>
    </location>
</feature>
<organism evidence="13 14">
    <name type="scientific">Penicillium cinerascens</name>
    <dbReference type="NCBI Taxonomy" id="70096"/>
    <lineage>
        <taxon>Eukaryota</taxon>
        <taxon>Fungi</taxon>
        <taxon>Dikarya</taxon>
        <taxon>Ascomycota</taxon>
        <taxon>Pezizomycotina</taxon>
        <taxon>Eurotiomycetes</taxon>
        <taxon>Eurotiomycetidae</taxon>
        <taxon>Eurotiales</taxon>
        <taxon>Aspergillaceae</taxon>
        <taxon>Penicillium</taxon>
    </lineage>
</organism>
<feature type="transmembrane region" description="Helical" evidence="10">
    <location>
        <begin position="53"/>
        <end position="73"/>
    </location>
</feature>
<dbReference type="SMART" id="SM00382">
    <property type="entry name" value="AAA"/>
    <property type="match status" value="2"/>
</dbReference>
<dbReference type="Pfam" id="PF00664">
    <property type="entry name" value="ABC_membrane"/>
    <property type="match status" value="2"/>
</dbReference>
<evidence type="ECO:0000256" key="7">
    <source>
        <dbReference type="ARBA" id="ARBA00022840"/>
    </source>
</evidence>
<evidence type="ECO:0000256" key="4">
    <source>
        <dbReference type="ARBA" id="ARBA00022692"/>
    </source>
</evidence>
<feature type="transmembrane region" description="Helical" evidence="10">
    <location>
        <begin position="850"/>
        <end position="867"/>
    </location>
</feature>
<feature type="transmembrane region" description="Helical" evidence="10">
    <location>
        <begin position="928"/>
        <end position="948"/>
    </location>
</feature>
<feature type="domain" description="ABC transporter" evidence="11">
    <location>
        <begin position="1026"/>
        <end position="1260"/>
    </location>
</feature>
<reference evidence="13" key="2">
    <citation type="journal article" date="2023" name="IMA Fungus">
        <title>Comparative genomic study of the Penicillium genus elucidates a diverse pangenome and 15 lateral gene transfer events.</title>
        <authorList>
            <person name="Petersen C."/>
            <person name="Sorensen T."/>
            <person name="Nielsen M.R."/>
            <person name="Sondergaard T.E."/>
            <person name="Sorensen J.L."/>
            <person name="Fitzpatrick D.A."/>
            <person name="Frisvad J.C."/>
            <person name="Nielsen K.L."/>
        </authorList>
    </citation>
    <scope>NUCLEOTIDE SEQUENCE</scope>
    <source>
        <strain evidence="13">IBT 15544</strain>
    </source>
</reference>
<dbReference type="FunFam" id="3.40.50.300:FF:000251">
    <property type="entry name" value="ABC transporter B family member 19"/>
    <property type="match status" value="1"/>
</dbReference>
<keyword evidence="4 10" id="KW-0812">Transmembrane</keyword>
<dbReference type="PROSITE" id="PS00211">
    <property type="entry name" value="ABC_TRANSPORTER_1"/>
    <property type="match status" value="2"/>
</dbReference>
<comment type="subcellular location">
    <subcellularLocation>
        <location evidence="1">Membrane</location>
        <topology evidence="1">Multi-pass membrane protein</topology>
    </subcellularLocation>
</comment>
<feature type="transmembrane region" description="Helical" evidence="10">
    <location>
        <begin position="960"/>
        <end position="984"/>
    </location>
</feature>
<keyword evidence="8 10" id="KW-1133">Transmembrane helix</keyword>
<dbReference type="PANTHER" id="PTHR43394">
    <property type="entry name" value="ATP-DEPENDENT PERMEASE MDL1, MITOCHONDRIAL"/>
    <property type="match status" value="1"/>
</dbReference>
<dbReference type="Gene3D" id="1.20.1560.10">
    <property type="entry name" value="ABC transporter type 1, transmembrane domain"/>
    <property type="match status" value="1"/>
</dbReference>
<evidence type="ECO:0000256" key="1">
    <source>
        <dbReference type="ARBA" id="ARBA00004141"/>
    </source>
</evidence>
<dbReference type="Gene3D" id="3.40.50.300">
    <property type="entry name" value="P-loop containing nucleotide triphosphate hydrolases"/>
    <property type="match status" value="2"/>
</dbReference>
<evidence type="ECO:0000256" key="2">
    <source>
        <dbReference type="ARBA" id="ARBA00007577"/>
    </source>
</evidence>
<dbReference type="InterPro" id="IPR027417">
    <property type="entry name" value="P-loop_NTPase"/>
</dbReference>
<dbReference type="Proteomes" id="UP001150904">
    <property type="component" value="Unassembled WGS sequence"/>
</dbReference>
<protein>
    <submittedName>
        <fullName evidence="13">Uncharacterized protein</fullName>
    </submittedName>
</protein>
<keyword evidence="7" id="KW-0067">ATP-binding</keyword>
<dbReference type="InterPro" id="IPR003439">
    <property type="entry name" value="ABC_transporter-like_ATP-bd"/>
</dbReference>
<gene>
    <name evidence="13" type="ORF">N7498_003056</name>
</gene>
<dbReference type="Pfam" id="PF00005">
    <property type="entry name" value="ABC_tran"/>
    <property type="match status" value="2"/>
</dbReference>
<dbReference type="FunFam" id="3.40.50.300:FF:000913">
    <property type="entry name" value="ABC multidrug transporter SitT"/>
    <property type="match status" value="1"/>
</dbReference>
<feature type="transmembrane region" description="Helical" evidence="10">
    <location>
        <begin position="700"/>
        <end position="723"/>
    </location>
</feature>
<name>A0A9W9TBS8_9EURO</name>
<feature type="transmembrane region" description="Helical" evidence="10">
    <location>
        <begin position="117"/>
        <end position="136"/>
    </location>
</feature>
<keyword evidence="3" id="KW-0813">Transport</keyword>
<feature type="transmembrane region" description="Helical" evidence="10">
    <location>
        <begin position="743"/>
        <end position="769"/>
    </location>
</feature>
<evidence type="ECO:0000256" key="8">
    <source>
        <dbReference type="ARBA" id="ARBA00022989"/>
    </source>
</evidence>
<feature type="transmembrane region" description="Helical" evidence="10">
    <location>
        <begin position="822"/>
        <end position="844"/>
    </location>
</feature>
<keyword evidence="9 10" id="KW-0472">Membrane</keyword>
<proteinExistence type="inferred from homology"/>
<dbReference type="InterPro" id="IPR039421">
    <property type="entry name" value="Type_1_exporter"/>
</dbReference>
<dbReference type="CDD" id="cd18578">
    <property type="entry name" value="ABC_6TM_Pgp_ABCB1_D2_like"/>
    <property type="match status" value="1"/>
</dbReference>
<comment type="similarity">
    <text evidence="2">Belongs to the ABC transporter superfamily. ABCB family. Multidrug resistance exporter (TC 3.A.1.201) subfamily.</text>
</comment>
<evidence type="ECO:0000313" key="13">
    <source>
        <dbReference type="EMBL" id="KAJ5216649.1"/>
    </source>
</evidence>